<evidence type="ECO:0000256" key="3">
    <source>
        <dbReference type="PIRSR" id="PIRSR001365-2"/>
    </source>
</evidence>
<dbReference type="PRINTS" id="PR00146">
    <property type="entry name" value="DHPICSNTHASE"/>
</dbReference>
<dbReference type="PANTHER" id="PTHR12128:SF52">
    <property type="entry name" value="4-HYDROXY-2-OXOGLUTARATE ALDOLASE, MITOCHONDRIAL-RELATED"/>
    <property type="match status" value="1"/>
</dbReference>
<dbReference type="RefSeq" id="XP_030977481.1">
    <property type="nucleotide sequence ID" value="XM_031129151.1"/>
</dbReference>
<dbReference type="Pfam" id="PF00701">
    <property type="entry name" value="DHDPS"/>
    <property type="match status" value="1"/>
</dbReference>
<dbReference type="GO" id="GO:0008840">
    <property type="term" value="F:4-hydroxy-tetrahydrodipicolinate synthase activity"/>
    <property type="evidence" value="ECO:0007669"/>
    <property type="project" value="TreeGrafter"/>
</dbReference>
<feature type="active site" description="Proton donor/acceptor" evidence="2">
    <location>
        <position position="155"/>
    </location>
</feature>
<accession>A0A6P8ARE2</accession>
<dbReference type="OrthoDB" id="191315at2759"/>
<reference evidence="5" key="3">
    <citation type="submission" date="2025-08" db="UniProtKB">
        <authorList>
            <consortium name="RefSeq"/>
        </authorList>
    </citation>
    <scope>IDENTIFICATION</scope>
    <source>
        <strain evidence="5">NI907</strain>
    </source>
</reference>
<feature type="active site" description="Schiff-base intermediate with substrate" evidence="2">
    <location>
        <position position="184"/>
    </location>
</feature>
<name>A0A6P8ARE2_PYRGI</name>
<dbReference type="Gene3D" id="3.20.20.70">
    <property type="entry name" value="Aldolase class I"/>
    <property type="match status" value="1"/>
</dbReference>
<evidence type="ECO:0000256" key="2">
    <source>
        <dbReference type="PIRSR" id="PIRSR001365-1"/>
    </source>
</evidence>
<evidence type="ECO:0000313" key="5">
    <source>
        <dbReference type="RefSeq" id="XP_030977481.1"/>
    </source>
</evidence>
<dbReference type="PANTHER" id="PTHR12128">
    <property type="entry name" value="DIHYDRODIPICOLINATE SYNTHASE"/>
    <property type="match status" value="1"/>
</dbReference>
<evidence type="ECO:0000313" key="4">
    <source>
        <dbReference type="Proteomes" id="UP000515153"/>
    </source>
</evidence>
<dbReference type="InterPro" id="IPR013785">
    <property type="entry name" value="Aldolase_TIM"/>
</dbReference>
<dbReference type="SUPFAM" id="SSF51569">
    <property type="entry name" value="Aldolase"/>
    <property type="match status" value="1"/>
</dbReference>
<dbReference type="InterPro" id="IPR002220">
    <property type="entry name" value="DapA-like"/>
</dbReference>
<reference evidence="5" key="2">
    <citation type="submission" date="2019-10" db="EMBL/GenBank/DDBJ databases">
        <authorList>
            <consortium name="NCBI Genome Project"/>
        </authorList>
    </citation>
    <scope>NUCLEOTIDE SEQUENCE</scope>
    <source>
        <strain evidence="5">NI907</strain>
    </source>
</reference>
<dbReference type="CDD" id="cd00408">
    <property type="entry name" value="DHDPS-like"/>
    <property type="match status" value="1"/>
</dbReference>
<protein>
    <recommendedName>
        <fullName evidence="6">Dihydrodipicolinate synthase-like protein</fullName>
    </recommendedName>
</protein>
<dbReference type="SMART" id="SM01130">
    <property type="entry name" value="DHDPS"/>
    <property type="match status" value="1"/>
</dbReference>
<dbReference type="Proteomes" id="UP000515153">
    <property type="component" value="Unplaced"/>
</dbReference>
<proteinExistence type="inferred from homology"/>
<gene>
    <name evidence="5" type="ORF">PgNI_09163</name>
</gene>
<dbReference type="PIRSF" id="PIRSF001365">
    <property type="entry name" value="DHDPS"/>
    <property type="match status" value="1"/>
</dbReference>
<evidence type="ECO:0000256" key="1">
    <source>
        <dbReference type="PIRNR" id="PIRNR001365"/>
    </source>
</evidence>
<comment type="similarity">
    <text evidence="1">Belongs to the DapA family.</text>
</comment>
<keyword evidence="4" id="KW-1185">Reference proteome</keyword>
<organism evidence="4 5">
    <name type="scientific">Pyricularia grisea</name>
    <name type="common">Crabgrass-specific blast fungus</name>
    <name type="synonym">Magnaporthe grisea</name>
    <dbReference type="NCBI Taxonomy" id="148305"/>
    <lineage>
        <taxon>Eukaryota</taxon>
        <taxon>Fungi</taxon>
        <taxon>Dikarya</taxon>
        <taxon>Ascomycota</taxon>
        <taxon>Pezizomycotina</taxon>
        <taxon>Sordariomycetes</taxon>
        <taxon>Sordariomycetidae</taxon>
        <taxon>Magnaporthales</taxon>
        <taxon>Pyriculariaceae</taxon>
        <taxon>Pyricularia</taxon>
    </lineage>
</organism>
<reference evidence="5" key="1">
    <citation type="journal article" date="2019" name="Mol. Biol. Evol.">
        <title>Blast fungal genomes show frequent chromosomal changes, gene gains and losses, and effector gene turnover.</title>
        <authorList>
            <person name="Gomez Luciano L.B."/>
            <person name="Jason Tsai I."/>
            <person name="Chuma I."/>
            <person name="Tosa Y."/>
            <person name="Chen Y.H."/>
            <person name="Li J.Y."/>
            <person name="Li M.Y."/>
            <person name="Jade Lu M.Y."/>
            <person name="Nakayashiki H."/>
            <person name="Li W.H."/>
        </authorList>
    </citation>
    <scope>NUCLEOTIDE SEQUENCE</scope>
    <source>
        <strain evidence="5">NI907</strain>
    </source>
</reference>
<sequence>MAPPNGTDANGSTRRPLTRGIYVPTVAFFTADEEVDVATTASHATRLAATGIAGIVCQGSNGEAVHLDRDERKLIVRTTRDALDAAGAQSLPVIAGAGAQSTRETIQHCRDAAEAGADYAIVLPPAYYGSLLTTKHIVDHFLAVADASPLPLLVYNFPGACSGLDLSSDTVLAIAEHRNVVGVKLTCGNTGKLARVVAGAKPGFFTFGGSVDFTIQTLAVGGHGIIGGTANVAPLACVRLMKLWDDGKADEARALQAVVARGDWTAIQGGFVSVKAALEKYNGYGGKPRLPCVLLEGAALTKQVDGFAELVAAERDLEAKK</sequence>
<dbReference type="GeneID" id="41964059"/>
<evidence type="ECO:0008006" key="6">
    <source>
        <dbReference type="Google" id="ProtNLM"/>
    </source>
</evidence>
<keyword evidence="1" id="KW-0456">Lyase</keyword>
<dbReference type="KEGG" id="pgri:PgNI_09163"/>
<dbReference type="AlphaFoldDB" id="A0A6P8ARE2"/>
<feature type="binding site" evidence="3">
    <location>
        <position position="226"/>
    </location>
    <ligand>
        <name>pyruvate</name>
        <dbReference type="ChEBI" id="CHEBI:15361"/>
    </ligand>
</feature>